<feature type="region of interest" description="Disordered" evidence="1">
    <location>
        <begin position="1"/>
        <end position="33"/>
    </location>
</feature>
<reference evidence="3" key="1">
    <citation type="journal article" date="2019" name="Int. J. Syst. Evol. Microbiol.">
        <title>The Global Catalogue of Microorganisms (GCM) 10K type strain sequencing project: providing services to taxonomists for standard genome sequencing and annotation.</title>
        <authorList>
            <consortium name="The Broad Institute Genomics Platform"/>
            <consortium name="The Broad Institute Genome Sequencing Center for Infectious Disease"/>
            <person name="Wu L."/>
            <person name="Ma J."/>
        </authorList>
    </citation>
    <scope>NUCLEOTIDE SEQUENCE [LARGE SCALE GENOMIC DNA]</scope>
    <source>
        <strain evidence="3">CGMCC 1.15959</strain>
    </source>
</reference>
<sequence>MPVRSQPIRSQQRSAAARTFQRPNSPPVPVNDDLPSVDRDIVLHAALHHFARHGLGAAHAALIEAEKALAAGDLRVAHHWQHICSTFDRRLAARLRRPLDESAKTPALRDFSR</sequence>
<evidence type="ECO:0000256" key="1">
    <source>
        <dbReference type="SAM" id="MobiDB-lite"/>
    </source>
</evidence>
<organism evidence="2 3">
    <name type="scientific">Tsuneonella deserti</name>
    <dbReference type="NCBI Taxonomy" id="2035528"/>
    <lineage>
        <taxon>Bacteria</taxon>
        <taxon>Pseudomonadati</taxon>
        <taxon>Pseudomonadota</taxon>
        <taxon>Alphaproteobacteria</taxon>
        <taxon>Sphingomonadales</taxon>
        <taxon>Erythrobacteraceae</taxon>
        <taxon>Tsuneonella</taxon>
    </lineage>
</organism>
<dbReference type="RefSeq" id="WP_188643952.1">
    <property type="nucleotide sequence ID" value="NZ_BMKL01000001.1"/>
</dbReference>
<evidence type="ECO:0000313" key="2">
    <source>
        <dbReference type="EMBL" id="GGD90709.1"/>
    </source>
</evidence>
<evidence type="ECO:0000313" key="3">
    <source>
        <dbReference type="Proteomes" id="UP000619041"/>
    </source>
</evidence>
<name>A0ABQ1S2Z7_9SPHN</name>
<protein>
    <submittedName>
        <fullName evidence="2">Uncharacterized protein</fullName>
    </submittedName>
</protein>
<accession>A0ABQ1S2Z7</accession>
<dbReference type="Proteomes" id="UP000619041">
    <property type="component" value="Unassembled WGS sequence"/>
</dbReference>
<keyword evidence="3" id="KW-1185">Reference proteome</keyword>
<comment type="caution">
    <text evidence="2">The sequence shown here is derived from an EMBL/GenBank/DDBJ whole genome shotgun (WGS) entry which is preliminary data.</text>
</comment>
<gene>
    <name evidence="2" type="ORF">GCM10011515_07980</name>
</gene>
<dbReference type="EMBL" id="BMKL01000001">
    <property type="protein sequence ID" value="GGD90709.1"/>
    <property type="molecule type" value="Genomic_DNA"/>
</dbReference>
<proteinExistence type="predicted"/>